<organism evidence="1 2">
    <name type="scientific">Paragonimus westermani</name>
    <dbReference type="NCBI Taxonomy" id="34504"/>
    <lineage>
        <taxon>Eukaryota</taxon>
        <taxon>Metazoa</taxon>
        <taxon>Spiralia</taxon>
        <taxon>Lophotrochozoa</taxon>
        <taxon>Platyhelminthes</taxon>
        <taxon>Trematoda</taxon>
        <taxon>Digenea</taxon>
        <taxon>Plagiorchiida</taxon>
        <taxon>Troglotremata</taxon>
        <taxon>Troglotrematidae</taxon>
        <taxon>Paragonimus</taxon>
    </lineage>
</organism>
<reference evidence="1 2" key="1">
    <citation type="submission" date="2019-07" db="EMBL/GenBank/DDBJ databases">
        <title>Annotation for the trematode Paragonimus westermani.</title>
        <authorList>
            <person name="Choi Y.-J."/>
        </authorList>
    </citation>
    <scope>NUCLEOTIDE SEQUENCE [LARGE SCALE GENOMIC DNA]</scope>
    <source>
        <strain evidence="1">180907_Pwestermani</strain>
    </source>
</reference>
<dbReference type="Proteomes" id="UP000699462">
    <property type="component" value="Unassembled WGS sequence"/>
</dbReference>
<accession>A0A8T0DZI5</accession>
<proteinExistence type="predicted"/>
<protein>
    <submittedName>
        <fullName evidence="1">Uncharacterized protein</fullName>
    </submittedName>
</protein>
<evidence type="ECO:0000313" key="2">
    <source>
        <dbReference type="Proteomes" id="UP000699462"/>
    </source>
</evidence>
<sequence>MGRQISQSKRRCLLWLERPGDIVCRAHGIALALLRPSRSYGSYLGNISDLSSLRFQNSQSSRFCVDRVMCDVPKSILPCPMSVMDCSTDCEQHRRSLNFTQSSLLHMDEDMDVVVKGATRGPPHMAGLKAHGTLRGPSNCFGHVSIPLCGLMVVASPGIQVSDLRWSGNAVYRSVDAKRARP</sequence>
<name>A0A8T0DZI5_9TREM</name>
<dbReference type="AlphaFoldDB" id="A0A8T0DZI5"/>
<gene>
    <name evidence="1" type="ORF">P879_01853</name>
</gene>
<evidence type="ECO:0000313" key="1">
    <source>
        <dbReference type="EMBL" id="KAF8572117.1"/>
    </source>
</evidence>
<dbReference type="EMBL" id="JTDF01000167">
    <property type="protein sequence ID" value="KAF8572117.1"/>
    <property type="molecule type" value="Genomic_DNA"/>
</dbReference>
<keyword evidence="2" id="KW-1185">Reference proteome</keyword>
<comment type="caution">
    <text evidence="1">The sequence shown here is derived from an EMBL/GenBank/DDBJ whole genome shotgun (WGS) entry which is preliminary data.</text>
</comment>